<dbReference type="RefSeq" id="WP_191837223.1">
    <property type="nucleotide sequence ID" value="NZ_BAAALB010000001.1"/>
</dbReference>
<keyword evidence="4" id="KW-1185">Reference proteome</keyword>
<evidence type="ECO:0000313" key="4">
    <source>
        <dbReference type="Proteomes" id="UP000619293"/>
    </source>
</evidence>
<evidence type="ECO:0000259" key="2">
    <source>
        <dbReference type="Pfam" id="PF20059"/>
    </source>
</evidence>
<dbReference type="Proteomes" id="UP000619293">
    <property type="component" value="Unassembled WGS sequence"/>
</dbReference>
<dbReference type="InterPro" id="IPR045597">
    <property type="entry name" value="DUF6458"/>
</dbReference>
<accession>A0A8J3K9K7</accession>
<keyword evidence="1" id="KW-0812">Transmembrane</keyword>
<evidence type="ECO:0000256" key="1">
    <source>
        <dbReference type="SAM" id="Phobius"/>
    </source>
</evidence>
<feature type="domain" description="DUF6458" evidence="2">
    <location>
        <begin position="1"/>
        <end position="74"/>
    </location>
</feature>
<gene>
    <name evidence="3" type="ORF">Cch02nite_54130</name>
</gene>
<keyword evidence="1" id="KW-1133">Transmembrane helix</keyword>
<proteinExistence type="predicted"/>
<protein>
    <recommendedName>
        <fullName evidence="2">DUF6458 domain-containing protein</fullName>
    </recommendedName>
</protein>
<dbReference type="Pfam" id="PF20059">
    <property type="entry name" value="DUF6458"/>
    <property type="match status" value="1"/>
</dbReference>
<feature type="transmembrane region" description="Helical" evidence="1">
    <location>
        <begin position="31"/>
        <end position="51"/>
    </location>
</feature>
<sequence length="81" mass="8694">MGIGASLFLIALGAILTFALDVRISGLDLDVVGWILMVVGVLGMVLTLTIWSSRRRSVVTTAPTERRVIEETRDTVPPGTV</sequence>
<organism evidence="3 4">
    <name type="scientific">Catellatospora chokoriensis</name>
    <dbReference type="NCBI Taxonomy" id="310353"/>
    <lineage>
        <taxon>Bacteria</taxon>
        <taxon>Bacillati</taxon>
        <taxon>Actinomycetota</taxon>
        <taxon>Actinomycetes</taxon>
        <taxon>Micromonosporales</taxon>
        <taxon>Micromonosporaceae</taxon>
        <taxon>Catellatospora</taxon>
    </lineage>
</organism>
<dbReference type="AlphaFoldDB" id="A0A8J3K9K7"/>
<keyword evidence="1" id="KW-0472">Membrane</keyword>
<dbReference type="EMBL" id="BONG01000039">
    <property type="protein sequence ID" value="GIF91969.1"/>
    <property type="molecule type" value="Genomic_DNA"/>
</dbReference>
<reference evidence="3 4" key="1">
    <citation type="submission" date="2021-01" db="EMBL/GenBank/DDBJ databases">
        <title>Whole genome shotgun sequence of Catellatospora chokoriensis NBRC 107358.</title>
        <authorList>
            <person name="Komaki H."/>
            <person name="Tamura T."/>
        </authorList>
    </citation>
    <scope>NUCLEOTIDE SEQUENCE [LARGE SCALE GENOMIC DNA]</scope>
    <source>
        <strain evidence="3 4">NBRC 107358</strain>
    </source>
</reference>
<evidence type="ECO:0000313" key="3">
    <source>
        <dbReference type="EMBL" id="GIF91969.1"/>
    </source>
</evidence>
<comment type="caution">
    <text evidence="3">The sequence shown here is derived from an EMBL/GenBank/DDBJ whole genome shotgun (WGS) entry which is preliminary data.</text>
</comment>
<name>A0A8J3K9K7_9ACTN</name>